<dbReference type="InterPro" id="IPR016188">
    <property type="entry name" value="PurM-like_N"/>
</dbReference>
<name>A0A544YQL0_9ACTN</name>
<feature type="region of interest" description="Disordered" evidence="1">
    <location>
        <begin position="1"/>
        <end position="34"/>
    </location>
</feature>
<dbReference type="AlphaFoldDB" id="A0A544YQL0"/>
<sequence length="397" mass="41827">MPLSRTWETPCRRGFSTRGGNARKSGTAEVRPRSEVRSRVGCPITETASSLADMTPFAAFGPNINFRPNLHRNGRAALFTRNTHDLEELARRLRSLPGVAAKNSIGVVADVFGGGDWWAGPGDDGAVVHDRGRNLIVGGEAMLPAFVAKDPYGAGIAAVLANVNDLAAMGARPLAIVDTVTGPRDVAKAILEGLKWAAEVYEVPIVGGHLTETDGPPSLSAFGLGAADLVLSAIHAEPGQALVLACCLDGRMREDFLFFPSFEERGERLAGDVRTLAEVAERGAAAAAKDVSMAGMIGSLAMLLEARKLGVQVDLDVLPVPAGVPIGDWLSCFPCFAFLLTTPAEKVGECLEAFTARGLTAQRIGTLDDTGEVRIGDASGSVVVFDLKRESVTRLAR</sequence>
<dbReference type="InterPro" id="IPR036676">
    <property type="entry name" value="PurM-like_C_sf"/>
</dbReference>
<accession>A0A544YQL0</accession>
<dbReference type="InterPro" id="IPR010918">
    <property type="entry name" value="PurM-like_C_dom"/>
</dbReference>
<evidence type="ECO:0000259" key="3">
    <source>
        <dbReference type="Pfam" id="PF02769"/>
    </source>
</evidence>
<feature type="domain" description="PurM-like C-terminal" evidence="3">
    <location>
        <begin position="277"/>
        <end position="375"/>
    </location>
</feature>
<dbReference type="Proteomes" id="UP000316541">
    <property type="component" value="Unassembled WGS sequence"/>
</dbReference>
<dbReference type="Gene3D" id="3.30.1330.10">
    <property type="entry name" value="PurM-like, N-terminal domain"/>
    <property type="match status" value="1"/>
</dbReference>
<dbReference type="GO" id="GO:0009030">
    <property type="term" value="F:thiamine-phosphate kinase activity"/>
    <property type="evidence" value="ECO:0007669"/>
    <property type="project" value="InterPro"/>
</dbReference>
<dbReference type="GO" id="GO:0009228">
    <property type="term" value="P:thiamine biosynthetic process"/>
    <property type="evidence" value="ECO:0007669"/>
    <property type="project" value="InterPro"/>
</dbReference>
<evidence type="ECO:0000313" key="4">
    <source>
        <dbReference type="EMBL" id="TQS19064.1"/>
    </source>
</evidence>
<dbReference type="SUPFAM" id="SSF55326">
    <property type="entry name" value="PurM N-terminal domain-like"/>
    <property type="match status" value="1"/>
</dbReference>
<proteinExistence type="predicted"/>
<dbReference type="EMBL" id="VIRM01000027">
    <property type="protein sequence ID" value="TQS19064.1"/>
    <property type="molecule type" value="Genomic_DNA"/>
</dbReference>
<evidence type="ECO:0000256" key="1">
    <source>
        <dbReference type="SAM" id="MobiDB-lite"/>
    </source>
</evidence>
<organism evidence="4 5">
    <name type="scientific">Microbispora hainanensis</name>
    <dbReference type="NCBI Taxonomy" id="568844"/>
    <lineage>
        <taxon>Bacteria</taxon>
        <taxon>Bacillati</taxon>
        <taxon>Actinomycetota</taxon>
        <taxon>Actinomycetes</taxon>
        <taxon>Streptosporangiales</taxon>
        <taxon>Streptosporangiaceae</taxon>
        <taxon>Microbispora</taxon>
    </lineage>
</organism>
<evidence type="ECO:0000259" key="2">
    <source>
        <dbReference type="Pfam" id="PF00586"/>
    </source>
</evidence>
<gene>
    <name evidence="4" type="ORF">FLX08_22060</name>
</gene>
<dbReference type="PANTHER" id="PTHR30270">
    <property type="entry name" value="THIAMINE-MONOPHOSPHATE KINASE"/>
    <property type="match status" value="1"/>
</dbReference>
<dbReference type="Gene3D" id="3.90.650.10">
    <property type="entry name" value="PurM-like C-terminal domain"/>
    <property type="match status" value="1"/>
</dbReference>
<protein>
    <recommendedName>
        <fullName evidence="6">AIR synthase</fullName>
    </recommendedName>
</protein>
<evidence type="ECO:0000313" key="5">
    <source>
        <dbReference type="Proteomes" id="UP000316541"/>
    </source>
</evidence>
<feature type="domain" description="PurM-like N-terminal" evidence="2">
    <location>
        <begin position="122"/>
        <end position="226"/>
    </location>
</feature>
<reference evidence="4 5" key="1">
    <citation type="submission" date="2019-07" db="EMBL/GenBank/DDBJ databases">
        <title>Microbispora hainanensis DSM 45428.</title>
        <authorList>
            <person name="Thawai C."/>
        </authorList>
    </citation>
    <scope>NUCLEOTIDE SEQUENCE [LARGE SCALE GENOMIC DNA]</scope>
    <source>
        <strain evidence="4 5">DSM 45428</strain>
    </source>
</reference>
<dbReference type="PANTHER" id="PTHR30270:SF0">
    <property type="entry name" value="THIAMINE-MONOPHOSPHATE KINASE"/>
    <property type="match status" value="1"/>
</dbReference>
<dbReference type="Pfam" id="PF02769">
    <property type="entry name" value="AIRS_C"/>
    <property type="match status" value="1"/>
</dbReference>
<evidence type="ECO:0008006" key="6">
    <source>
        <dbReference type="Google" id="ProtNLM"/>
    </source>
</evidence>
<dbReference type="InterPro" id="IPR036921">
    <property type="entry name" value="PurM-like_N_sf"/>
</dbReference>
<dbReference type="SUPFAM" id="SSF56042">
    <property type="entry name" value="PurM C-terminal domain-like"/>
    <property type="match status" value="1"/>
</dbReference>
<comment type="caution">
    <text evidence="4">The sequence shown here is derived from an EMBL/GenBank/DDBJ whole genome shotgun (WGS) entry which is preliminary data.</text>
</comment>
<dbReference type="Pfam" id="PF00586">
    <property type="entry name" value="AIRS"/>
    <property type="match status" value="1"/>
</dbReference>
<dbReference type="InterPro" id="IPR006283">
    <property type="entry name" value="ThiL-like"/>
</dbReference>